<keyword evidence="3" id="KW-1185">Reference proteome</keyword>
<comment type="caution">
    <text evidence="2">The sequence shown here is derived from an EMBL/GenBank/DDBJ whole genome shotgun (WGS) entry which is preliminary data.</text>
</comment>
<dbReference type="GeneID" id="70190088"/>
<dbReference type="EMBL" id="JAGTJQ010000010">
    <property type="protein sequence ID" value="KAH7021422.1"/>
    <property type="molecule type" value="Genomic_DNA"/>
</dbReference>
<protein>
    <recommendedName>
        <fullName evidence="1">ER-bound oxygenase mpaB/mpaB'/Rubber oxygenase catalytic domain-containing protein</fullName>
    </recommendedName>
</protein>
<dbReference type="AlphaFoldDB" id="A0A9P8XXW2"/>
<proteinExistence type="predicted"/>
<dbReference type="PANTHER" id="PTHR36151:SF3">
    <property type="entry name" value="ER-BOUND OXYGENASE MPAB_MPAB'_RUBBER OXYGENASE CATALYTIC DOMAIN-CONTAINING PROTEIN"/>
    <property type="match status" value="1"/>
</dbReference>
<dbReference type="RefSeq" id="XP_046007623.1">
    <property type="nucleotide sequence ID" value="XM_046160542.1"/>
</dbReference>
<dbReference type="OrthoDB" id="5131368at2759"/>
<dbReference type="Pfam" id="PF09995">
    <property type="entry name" value="MPAB_Lcp_cat"/>
    <property type="match status" value="1"/>
</dbReference>
<name>A0A9P8XXW2_9PEZI</name>
<dbReference type="PANTHER" id="PTHR36151">
    <property type="entry name" value="BLR2777 PROTEIN"/>
    <property type="match status" value="1"/>
</dbReference>
<dbReference type="InterPro" id="IPR018713">
    <property type="entry name" value="MPAB/Lcp_cat_dom"/>
</dbReference>
<sequence>MNLIIQESVILGAGAAAILLQVAEPGVAAGVNEHSNFAERVGDRLRTTMTYVYCVGFGTPSEKRAIANAVTRVHKHVNGVLNEGERKKKGQRYSALDPELQLWVAATLYYTGLDIYQRVFGPIEDEHLHEEIYHEYAVIAISLQVPPEMWPRDRRAFLEYWDAKVAQLQVTQHAREVARDLLYLPRAPWYLRVLTPSLRCLTAELLPPRIREYFGLRSNSFWYHVHMLGLRAVYRWLPLMVRSLPVRYYLWDMRRRLSCHRPVFHKGIGS</sequence>
<dbReference type="GO" id="GO:0016491">
    <property type="term" value="F:oxidoreductase activity"/>
    <property type="evidence" value="ECO:0007669"/>
    <property type="project" value="InterPro"/>
</dbReference>
<feature type="domain" description="ER-bound oxygenase mpaB/mpaB'/Rubber oxygenase catalytic" evidence="1">
    <location>
        <begin position="6"/>
        <end position="235"/>
    </location>
</feature>
<evidence type="ECO:0000259" key="1">
    <source>
        <dbReference type="Pfam" id="PF09995"/>
    </source>
</evidence>
<organism evidence="2 3">
    <name type="scientific">Microdochium trichocladiopsis</name>
    <dbReference type="NCBI Taxonomy" id="1682393"/>
    <lineage>
        <taxon>Eukaryota</taxon>
        <taxon>Fungi</taxon>
        <taxon>Dikarya</taxon>
        <taxon>Ascomycota</taxon>
        <taxon>Pezizomycotina</taxon>
        <taxon>Sordariomycetes</taxon>
        <taxon>Xylariomycetidae</taxon>
        <taxon>Xylariales</taxon>
        <taxon>Microdochiaceae</taxon>
        <taxon>Microdochium</taxon>
    </lineage>
</organism>
<evidence type="ECO:0000313" key="2">
    <source>
        <dbReference type="EMBL" id="KAH7021422.1"/>
    </source>
</evidence>
<evidence type="ECO:0000313" key="3">
    <source>
        <dbReference type="Proteomes" id="UP000756346"/>
    </source>
</evidence>
<reference evidence="2" key="1">
    <citation type="journal article" date="2021" name="Nat. Commun.">
        <title>Genetic determinants of endophytism in the Arabidopsis root mycobiome.</title>
        <authorList>
            <person name="Mesny F."/>
            <person name="Miyauchi S."/>
            <person name="Thiergart T."/>
            <person name="Pickel B."/>
            <person name="Atanasova L."/>
            <person name="Karlsson M."/>
            <person name="Huettel B."/>
            <person name="Barry K.W."/>
            <person name="Haridas S."/>
            <person name="Chen C."/>
            <person name="Bauer D."/>
            <person name="Andreopoulos W."/>
            <person name="Pangilinan J."/>
            <person name="LaButti K."/>
            <person name="Riley R."/>
            <person name="Lipzen A."/>
            <person name="Clum A."/>
            <person name="Drula E."/>
            <person name="Henrissat B."/>
            <person name="Kohler A."/>
            <person name="Grigoriev I.V."/>
            <person name="Martin F.M."/>
            <person name="Hacquard S."/>
        </authorList>
    </citation>
    <scope>NUCLEOTIDE SEQUENCE</scope>
    <source>
        <strain evidence="2">MPI-CAGE-CH-0230</strain>
    </source>
</reference>
<gene>
    <name evidence="2" type="ORF">B0I36DRAFT_377282</name>
</gene>
<dbReference type="Proteomes" id="UP000756346">
    <property type="component" value="Unassembled WGS sequence"/>
</dbReference>
<accession>A0A9P8XXW2</accession>